<evidence type="ECO:0000256" key="1">
    <source>
        <dbReference type="ARBA" id="ARBA00004123"/>
    </source>
</evidence>
<feature type="region of interest" description="Disordered" evidence="4">
    <location>
        <begin position="223"/>
        <end position="243"/>
    </location>
</feature>
<evidence type="ECO:0000256" key="2">
    <source>
        <dbReference type="ARBA" id="ARBA00004496"/>
    </source>
</evidence>
<feature type="compositionally biased region" description="Low complexity" evidence="4">
    <location>
        <begin position="313"/>
        <end position="329"/>
    </location>
</feature>
<feature type="compositionally biased region" description="Basic and acidic residues" evidence="4">
    <location>
        <begin position="134"/>
        <end position="161"/>
    </location>
</feature>
<feature type="compositionally biased region" description="Polar residues" evidence="4">
    <location>
        <begin position="393"/>
        <end position="402"/>
    </location>
</feature>
<name>A0A8H6XEX7_9AGAR</name>
<comment type="caution">
    <text evidence="6">The sequence shown here is derived from an EMBL/GenBank/DDBJ whole genome shotgun (WGS) entry which is preliminary data.</text>
</comment>
<evidence type="ECO:0000256" key="3">
    <source>
        <dbReference type="ARBA" id="ARBA00023242"/>
    </source>
</evidence>
<accession>A0A8H6XEX7</accession>
<evidence type="ECO:0000256" key="4">
    <source>
        <dbReference type="SAM" id="MobiDB-lite"/>
    </source>
</evidence>
<protein>
    <submittedName>
        <fullName evidence="6">BZIP family transcriptional factor</fullName>
    </submittedName>
</protein>
<dbReference type="GO" id="GO:0001228">
    <property type="term" value="F:DNA-binding transcription activator activity, RNA polymerase II-specific"/>
    <property type="evidence" value="ECO:0007669"/>
    <property type="project" value="TreeGrafter"/>
</dbReference>
<dbReference type="EMBL" id="JACAZI010000019">
    <property type="protein sequence ID" value="KAF7340170.1"/>
    <property type="molecule type" value="Genomic_DNA"/>
</dbReference>
<keyword evidence="7" id="KW-1185">Reference proteome</keyword>
<feature type="compositionally biased region" description="Polar residues" evidence="4">
    <location>
        <begin position="50"/>
        <end position="59"/>
    </location>
</feature>
<dbReference type="GO" id="GO:0000976">
    <property type="term" value="F:transcription cis-regulatory region binding"/>
    <property type="evidence" value="ECO:0007669"/>
    <property type="project" value="InterPro"/>
</dbReference>
<keyword evidence="3" id="KW-0539">Nucleus</keyword>
<dbReference type="GO" id="GO:0005737">
    <property type="term" value="C:cytoplasm"/>
    <property type="evidence" value="ECO:0007669"/>
    <property type="project" value="UniProtKB-SubCell"/>
</dbReference>
<dbReference type="InterPro" id="IPR050936">
    <property type="entry name" value="AP-1-like"/>
</dbReference>
<organism evidence="6 7">
    <name type="scientific">Mycena venus</name>
    <dbReference type="NCBI Taxonomy" id="2733690"/>
    <lineage>
        <taxon>Eukaryota</taxon>
        <taxon>Fungi</taxon>
        <taxon>Dikarya</taxon>
        <taxon>Basidiomycota</taxon>
        <taxon>Agaricomycotina</taxon>
        <taxon>Agaricomycetes</taxon>
        <taxon>Agaricomycetidae</taxon>
        <taxon>Agaricales</taxon>
        <taxon>Marasmiineae</taxon>
        <taxon>Mycenaceae</taxon>
        <taxon>Mycena</taxon>
    </lineage>
</organism>
<dbReference type="Gene3D" id="1.10.238.100">
    <property type="entry name" value="YAP1 redox domain. Chain B"/>
    <property type="match status" value="1"/>
</dbReference>
<feature type="compositionally biased region" description="Basic and acidic residues" evidence="4">
    <location>
        <begin position="84"/>
        <end position="97"/>
    </location>
</feature>
<dbReference type="AlphaFoldDB" id="A0A8H6XEX7"/>
<feature type="region of interest" description="Disordered" evidence="4">
    <location>
        <begin position="308"/>
        <end position="329"/>
    </location>
</feature>
<comment type="subcellular location">
    <subcellularLocation>
        <location evidence="2">Cytoplasm</location>
    </subcellularLocation>
    <subcellularLocation>
        <location evidence="1">Nucleus</location>
    </subcellularLocation>
</comment>
<feature type="compositionally biased region" description="Low complexity" evidence="4">
    <location>
        <begin position="61"/>
        <end position="83"/>
    </location>
</feature>
<dbReference type="GO" id="GO:0090575">
    <property type="term" value="C:RNA polymerase II transcription regulator complex"/>
    <property type="evidence" value="ECO:0007669"/>
    <property type="project" value="TreeGrafter"/>
</dbReference>
<proteinExistence type="predicted"/>
<dbReference type="PANTHER" id="PTHR40621:SF6">
    <property type="entry name" value="AP-1-LIKE TRANSCRIPTION FACTOR YAP1-RELATED"/>
    <property type="match status" value="1"/>
</dbReference>
<feature type="region of interest" description="Disordered" evidence="4">
    <location>
        <begin position="393"/>
        <end position="458"/>
    </location>
</feature>
<dbReference type="Gene3D" id="1.20.5.170">
    <property type="match status" value="1"/>
</dbReference>
<sequence length="565" mass="61084">MDTYSSEISPLWDLSQASSFSQLPDDDFLALLQKQFPSNPGAFTADFSMNGVNPQTISRYSLPSLTPPSEDSSPSPPQQSGSKSPEDEHDLKRKASDDDLEEGPSQKAQHTLSNGKKGASTRRKSSGNTNANPDETRLMKRKEQNRAAQRAFRERKEKHVKDLEDKVAALEAKNDAANSENENLRDLLSRLQNENVMLKESTFTFSVPKSGVSAAGSIYSSIRSPPAASLPAASPPPSTVNPLDWSSLTTFDPGMLSLLDDTPQQTATDGAMQMDFGFGESSRVPAKSYTTIASNPMFTSFASAFDSQPSTYSSPQPRPTESSSSSSAGASPFNFDISSLSAWSTPNPDNGAFDDLFGGFMGGNPVDFNDFNVLMANSPSSSISPVTHHASLNNMANRSPANSTTSSSSSHTTDPLFNTPRESSSSDMDDEEKECPKTKEEARSRIANSGASPFASEAPSVRKAESIFGPTVMCEGSAFPQTQQSEKNMEILTAWRTVTSDPKFKVRSLLHSFIAERLTLAQDSDLADLCSEFSSKARCDGTKVVLEPQGVRNIIESLGQKYNRK</sequence>
<feature type="compositionally biased region" description="Low complexity" evidence="4">
    <location>
        <begin position="223"/>
        <end position="232"/>
    </location>
</feature>
<evidence type="ECO:0000313" key="7">
    <source>
        <dbReference type="Proteomes" id="UP000620124"/>
    </source>
</evidence>
<dbReference type="OrthoDB" id="2593073at2759"/>
<dbReference type="Proteomes" id="UP000620124">
    <property type="component" value="Unassembled WGS sequence"/>
</dbReference>
<dbReference type="InterPro" id="IPR046347">
    <property type="entry name" value="bZIP_sf"/>
</dbReference>
<dbReference type="SUPFAM" id="SSF57959">
    <property type="entry name" value="Leucine zipper domain"/>
    <property type="match status" value="1"/>
</dbReference>
<reference evidence="6" key="1">
    <citation type="submission" date="2020-05" db="EMBL/GenBank/DDBJ databases">
        <title>Mycena genomes resolve the evolution of fungal bioluminescence.</title>
        <authorList>
            <person name="Tsai I.J."/>
        </authorList>
    </citation>
    <scope>NUCLEOTIDE SEQUENCE</scope>
    <source>
        <strain evidence="6">CCC161011</strain>
    </source>
</reference>
<dbReference type="PROSITE" id="PS50217">
    <property type="entry name" value="BZIP"/>
    <property type="match status" value="1"/>
</dbReference>
<dbReference type="SUPFAM" id="SSF111430">
    <property type="entry name" value="YAP1 redox domain"/>
    <property type="match status" value="1"/>
</dbReference>
<feature type="compositionally biased region" description="Basic and acidic residues" evidence="4">
    <location>
        <begin position="434"/>
        <end position="444"/>
    </location>
</feature>
<dbReference type="CDD" id="cd14688">
    <property type="entry name" value="bZIP_YAP"/>
    <property type="match status" value="1"/>
</dbReference>
<dbReference type="InterPro" id="IPR004827">
    <property type="entry name" value="bZIP"/>
</dbReference>
<dbReference type="InterPro" id="IPR023167">
    <property type="entry name" value="Yap1_redox_dom_sf"/>
</dbReference>
<dbReference type="Pfam" id="PF00170">
    <property type="entry name" value="bZIP_1"/>
    <property type="match status" value="1"/>
</dbReference>
<gene>
    <name evidence="6" type="ORF">MVEN_01935600</name>
</gene>
<dbReference type="SMART" id="SM00338">
    <property type="entry name" value="BRLZ"/>
    <property type="match status" value="1"/>
</dbReference>
<dbReference type="PROSITE" id="PS00036">
    <property type="entry name" value="BZIP_BASIC"/>
    <property type="match status" value="1"/>
</dbReference>
<dbReference type="PANTHER" id="PTHR40621">
    <property type="entry name" value="TRANSCRIPTION FACTOR KAPC-RELATED"/>
    <property type="match status" value="1"/>
</dbReference>
<feature type="compositionally biased region" description="Low complexity" evidence="4">
    <location>
        <begin position="403"/>
        <end position="413"/>
    </location>
</feature>
<feature type="region of interest" description="Disordered" evidence="4">
    <location>
        <begin position="39"/>
        <end position="161"/>
    </location>
</feature>
<evidence type="ECO:0000259" key="5">
    <source>
        <dbReference type="PROSITE" id="PS50217"/>
    </source>
</evidence>
<feature type="domain" description="BZIP" evidence="5">
    <location>
        <begin position="135"/>
        <end position="198"/>
    </location>
</feature>
<evidence type="ECO:0000313" key="6">
    <source>
        <dbReference type="EMBL" id="KAF7340170.1"/>
    </source>
</evidence>